<gene>
    <name evidence="2" type="ORF">KIH39_18310</name>
</gene>
<dbReference type="InterPro" id="IPR045584">
    <property type="entry name" value="Pilin-like"/>
</dbReference>
<dbReference type="RefSeq" id="WP_213494674.1">
    <property type="nucleotide sequence ID" value="NZ_CP074694.1"/>
</dbReference>
<keyword evidence="1" id="KW-0472">Membrane</keyword>
<dbReference type="InterPro" id="IPR012902">
    <property type="entry name" value="N_methyl_site"/>
</dbReference>
<evidence type="ECO:0000313" key="2">
    <source>
        <dbReference type="EMBL" id="QVL30791.1"/>
    </source>
</evidence>
<dbReference type="Pfam" id="PF07963">
    <property type="entry name" value="N_methyl"/>
    <property type="match status" value="1"/>
</dbReference>
<keyword evidence="1" id="KW-0812">Transmembrane</keyword>
<dbReference type="PROSITE" id="PS00409">
    <property type="entry name" value="PROKAR_NTER_METHYL"/>
    <property type="match status" value="1"/>
</dbReference>
<evidence type="ECO:0000256" key="1">
    <source>
        <dbReference type="SAM" id="Phobius"/>
    </source>
</evidence>
<accession>A0A8E6EX18</accession>
<sequence>MTDARGNSPVLLHTSVNQILIEGWQNPEMQHVSKNQSGFTLLEMSIVVMIIGLLVGAILFGRDMIHAAQLRGYTSAFNKYEAAGNTFKTKYNCLPGDCLNATDFFGSTVVNGNGNGIIERTYSGASTTTSKYSTCTNSELIAANSHLAYAGLIPLAPFNPTTLANCVPNVGWIDPVNLYSGAGGWTSGNAIWITNTSLGMTVTFAGNGLSIASYLTPYELWYIDNKVDDGMPQTGRVWAQAWLASGAKNDWTYAVWNPLGNAGCQLQDANGVWQYARVDYQLNWVDNCALYFLPDF</sequence>
<reference evidence="2" key="1">
    <citation type="submission" date="2021-05" db="EMBL/GenBank/DDBJ databases">
        <title>Complete genome sequence of the cellulolytic planctomycete Telmatocola sphagniphila SP2T and characterization of the first cellulase from planctomycetes.</title>
        <authorList>
            <person name="Rakitin A.L."/>
            <person name="Beletsky A.V."/>
            <person name="Naumoff D.G."/>
            <person name="Kulichevskaya I.S."/>
            <person name="Mardanov A.V."/>
            <person name="Ravin N.V."/>
            <person name="Dedysh S.N."/>
        </authorList>
    </citation>
    <scope>NUCLEOTIDE SEQUENCE</scope>
    <source>
        <strain evidence="2">SP2T</strain>
    </source>
</reference>
<dbReference type="KEGG" id="tsph:KIH39_18310"/>
<dbReference type="AlphaFoldDB" id="A0A8E6EX18"/>
<dbReference type="Proteomes" id="UP000676194">
    <property type="component" value="Chromosome"/>
</dbReference>
<organism evidence="2 3">
    <name type="scientific">Telmatocola sphagniphila</name>
    <dbReference type="NCBI Taxonomy" id="1123043"/>
    <lineage>
        <taxon>Bacteria</taxon>
        <taxon>Pseudomonadati</taxon>
        <taxon>Planctomycetota</taxon>
        <taxon>Planctomycetia</taxon>
        <taxon>Gemmatales</taxon>
        <taxon>Gemmataceae</taxon>
    </lineage>
</organism>
<dbReference type="SUPFAM" id="SSF54523">
    <property type="entry name" value="Pili subunits"/>
    <property type="match status" value="1"/>
</dbReference>
<keyword evidence="3" id="KW-1185">Reference proteome</keyword>
<keyword evidence="1" id="KW-1133">Transmembrane helix</keyword>
<dbReference type="EMBL" id="CP074694">
    <property type="protein sequence ID" value="QVL30791.1"/>
    <property type="molecule type" value="Genomic_DNA"/>
</dbReference>
<dbReference type="NCBIfam" id="TIGR02532">
    <property type="entry name" value="IV_pilin_GFxxxE"/>
    <property type="match status" value="1"/>
</dbReference>
<evidence type="ECO:0000313" key="3">
    <source>
        <dbReference type="Proteomes" id="UP000676194"/>
    </source>
</evidence>
<protein>
    <submittedName>
        <fullName evidence="2">Prepilin-type N-terminal cleavage/methylation domain-containing protein</fullName>
    </submittedName>
</protein>
<feature type="transmembrane region" description="Helical" evidence="1">
    <location>
        <begin position="39"/>
        <end position="61"/>
    </location>
</feature>
<proteinExistence type="predicted"/>
<name>A0A8E6EX18_9BACT</name>